<name>A0A1I8BBC9_MELHA</name>
<evidence type="ECO:0000256" key="1">
    <source>
        <dbReference type="ARBA" id="ARBA00004123"/>
    </source>
</evidence>
<comment type="subcellular location">
    <subcellularLocation>
        <location evidence="1">Nucleus</location>
    </subcellularLocation>
</comment>
<dbReference type="GO" id="GO:0008270">
    <property type="term" value="F:zinc ion binding"/>
    <property type="evidence" value="ECO:0007669"/>
    <property type="project" value="UniProtKB-KW"/>
</dbReference>
<keyword evidence="4" id="KW-0862">Zinc</keyword>
<reference evidence="8" key="1">
    <citation type="submission" date="2016-11" db="UniProtKB">
        <authorList>
            <consortium name="WormBaseParasite"/>
        </authorList>
    </citation>
    <scope>IDENTIFICATION</scope>
</reference>
<dbReference type="Proteomes" id="UP000095281">
    <property type="component" value="Unplaced"/>
</dbReference>
<dbReference type="InterPro" id="IPR012337">
    <property type="entry name" value="RNaseH-like_sf"/>
</dbReference>
<keyword evidence="7" id="KW-1185">Reference proteome</keyword>
<keyword evidence="3" id="KW-0863">Zinc-finger</keyword>
<keyword evidence="5" id="KW-0539">Nucleus</keyword>
<dbReference type="InterPro" id="IPR008906">
    <property type="entry name" value="HATC_C_dom"/>
</dbReference>
<dbReference type="WBParaSite" id="MhA1_Contig1746.frz3.gene7">
    <property type="protein sequence ID" value="MhA1_Contig1746.frz3.gene7"/>
    <property type="gene ID" value="MhA1_Contig1746.frz3.gene7"/>
</dbReference>
<dbReference type="SUPFAM" id="SSF53098">
    <property type="entry name" value="Ribonuclease H-like"/>
    <property type="match status" value="1"/>
</dbReference>
<dbReference type="OMA" id="FITHIKG"/>
<accession>A0A1I8BBC9</accession>
<sequence>MHVLLAASPIKGSHTGDKIASLVAKVITKFGIDKKGIEVRWNSTFLMLDRFTKFREVIQLMPAHDTKFPVFSEIEWNLMRTLCRILSPAYKATIFVQNRKAGIAGILPLFSLLERKMLSSEWTEDFPVVREKIAYSLQERMKDWDTNKNLILSTVLDPHYKLFYFDEFLHERFKDYLLMEAEKVALKTVEESNETDFPAVEDIEMQNENDDPFEDFLRQRLILLPSSQPSPSIADAKAQAAGQVTEYLNTPRFEGCSADFWNNPINGAKFPLLLPLVRKYHSATMSSSECERVFSAANYILDDRRKNLSMENLEMQLFLHENLLIYGFNIE</sequence>
<evidence type="ECO:0000256" key="2">
    <source>
        <dbReference type="ARBA" id="ARBA00022723"/>
    </source>
</evidence>
<dbReference type="AlphaFoldDB" id="A0A1I8BBC9"/>
<dbReference type="GO" id="GO:0005634">
    <property type="term" value="C:nucleus"/>
    <property type="evidence" value="ECO:0007669"/>
    <property type="project" value="UniProtKB-SubCell"/>
</dbReference>
<keyword evidence="2" id="KW-0479">Metal-binding</keyword>
<dbReference type="PANTHER" id="PTHR46481">
    <property type="entry name" value="ZINC FINGER BED DOMAIN-CONTAINING PROTEIN 4"/>
    <property type="match status" value="1"/>
</dbReference>
<evidence type="ECO:0000256" key="5">
    <source>
        <dbReference type="ARBA" id="ARBA00023242"/>
    </source>
</evidence>
<proteinExistence type="predicted"/>
<protein>
    <submittedName>
        <fullName evidence="8">Dimer_Tnp_hAT domain-containing protein</fullName>
    </submittedName>
</protein>
<evidence type="ECO:0000259" key="6">
    <source>
        <dbReference type="Pfam" id="PF05699"/>
    </source>
</evidence>
<evidence type="ECO:0000313" key="8">
    <source>
        <dbReference type="WBParaSite" id="MhA1_Contig1746.frz3.gene7"/>
    </source>
</evidence>
<dbReference type="PANTHER" id="PTHR46481:SF10">
    <property type="entry name" value="ZINC FINGER BED DOMAIN-CONTAINING PROTEIN 39"/>
    <property type="match status" value="1"/>
</dbReference>
<dbReference type="GO" id="GO:0046983">
    <property type="term" value="F:protein dimerization activity"/>
    <property type="evidence" value="ECO:0007669"/>
    <property type="project" value="InterPro"/>
</dbReference>
<feature type="domain" description="HAT C-terminal dimerisation" evidence="6">
    <location>
        <begin position="258"/>
        <end position="323"/>
    </location>
</feature>
<evidence type="ECO:0000256" key="4">
    <source>
        <dbReference type="ARBA" id="ARBA00022833"/>
    </source>
</evidence>
<organism evidence="7 8">
    <name type="scientific">Meloidogyne hapla</name>
    <name type="common">Root-knot nematode worm</name>
    <dbReference type="NCBI Taxonomy" id="6305"/>
    <lineage>
        <taxon>Eukaryota</taxon>
        <taxon>Metazoa</taxon>
        <taxon>Ecdysozoa</taxon>
        <taxon>Nematoda</taxon>
        <taxon>Chromadorea</taxon>
        <taxon>Rhabditida</taxon>
        <taxon>Tylenchina</taxon>
        <taxon>Tylenchomorpha</taxon>
        <taxon>Tylenchoidea</taxon>
        <taxon>Meloidogynidae</taxon>
        <taxon>Meloidogyninae</taxon>
        <taxon>Meloidogyne</taxon>
    </lineage>
</organism>
<evidence type="ECO:0000313" key="7">
    <source>
        <dbReference type="Proteomes" id="UP000095281"/>
    </source>
</evidence>
<dbReference type="InterPro" id="IPR052035">
    <property type="entry name" value="ZnF_BED_domain_contain"/>
</dbReference>
<evidence type="ECO:0000256" key="3">
    <source>
        <dbReference type="ARBA" id="ARBA00022771"/>
    </source>
</evidence>
<dbReference type="Pfam" id="PF05699">
    <property type="entry name" value="Dimer_Tnp_hAT"/>
    <property type="match status" value="1"/>
</dbReference>